<sequence length="284" mass="32543">MHFNTKSTFIILLLTVMSIPSFSQYRRKKFDISEGLHIVPLGGVNVFYGDLVDKSRTSFTLGVAAEREMTTFLNARVSFMGGRMAGKQLNGQDQVYAYFSNFYTEFSLGATYRPLDHTLGYFRQRSFNPYLIGQIGINYFNATERYGEGAGEFQTTHPNYGQPRLDQVWHKKSGVTPLFSLGGGLTYYYNSLFSFKLELIANKPLSDELDGHKEWDDNVGNIHPTDAGDFYYTANVGLDITLNPSRWKNEPKYTRKAYLKIRKAQMRSGGTKRKLPQRPKPRRR</sequence>
<comment type="caution">
    <text evidence="2">The sequence shown here is derived from an EMBL/GenBank/DDBJ whole genome shotgun (WGS) entry which is preliminary data.</text>
</comment>
<organism evidence="2 3">
    <name type="scientific">Breznakibacter xylanolyticus</name>
    <dbReference type="NCBI Taxonomy" id="990"/>
    <lineage>
        <taxon>Bacteria</taxon>
        <taxon>Pseudomonadati</taxon>
        <taxon>Bacteroidota</taxon>
        <taxon>Bacteroidia</taxon>
        <taxon>Marinilabiliales</taxon>
        <taxon>Marinilabiliaceae</taxon>
        <taxon>Breznakibacter</taxon>
    </lineage>
</organism>
<feature type="region of interest" description="Disordered" evidence="1">
    <location>
        <begin position="262"/>
        <end position="284"/>
    </location>
</feature>
<dbReference type="Proteomes" id="UP000249239">
    <property type="component" value="Unassembled WGS sequence"/>
</dbReference>
<evidence type="ECO:0000256" key="1">
    <source>
        <dbReference type="SAM" id="MobiDB-lite"/>
    </source>
</evidence>
<protein>
    <recommendedName>
        <fullName evidence="4">Outer membrane protein with beta-barrel domain</fullName>
    </recommendedName>
</protein>
<dbReference type="AlphaFoldDB" id="A0A2W7NT20"/>
<reference evidence="2 3" key="1">
    <citation type="submission" date="2018-06" db="EMBL/GenBank/DDBJ databases">
        <title>Genomic Encyclopedia of Archaeal and Bacterial Type Strains, Phase II (KMG-II): from individual species to whole genera.</title>
        <authorList>
            <person name="Goeker M."/>
        </authorList>
    </citation>
    <scope>NUCLEOTIDE SEQUENCE [LARGE SCALE GENOMIC DNA]</scope>
    <source>
        <strain evidence="2 3">DSM 6779</strain>
    </source>
</reference>
<gene>
    <name evidence="2" type="ORF">LX69_02405</name>
</gene>
<keyword evidence="3" id="KW-1185">Reference proteome</keyword>
<accession>A0A2W7NT20</accession>
<proteinExistence type="predicted"/>
<dbReference type="EMBL" id="QKZK01000020">
    <property type="protein sequence ID" value="PZX14392.1"/>
    <property type="molecule type" value="Genomic_DNA"/>
</dbReference>
<evidence type="ECO:0008006" key="4">
    <source>
        <dbReference type="Google" id="ProtNLM"/>
    </source>
</evidence>
<name>A0A2W7NT20_9BACT</name>
<evidence type="ECO:0000313" key="2">
    <source>
        <dbReference type="EMBL" id="PZX14392.1"/>
    </source>
</evidence>
<evidence type="ECO:0000313" key="3">
    <source>
        <dbReference type="Proteomes" id="UP000249239"/>
    </source>
</evidence>